<keyword evidence="13" id="KW-1185">Reference proteome</keyword>
<dbReference type="PROSITE" id="PS00855">
    <property type="entry name" value="SPASE_II"/>
    <property type="match status" value="1"/>
</dbReference>
<evidence type="ECO:0000256" key="5">
    <source>
        <dbReference type="ARBA" id="ARBA00022750"/>
    </source>
</evidence>
<dbReference type="NCBIfam" id="TIGR00077">
    <property type="entry name" value="lspA"/>
    <property type="match status" value="1"/>
</dbReference>
<feature type="transmembrane region" description="Helical" evidence="9">
    <location>
        <begin position="36"/>
        <end position="57"/>
    </location>
</feature>
<dbReference type="HAMAP" id="MF_00161">
    <property type="entry name" value="LspA"/>
    <property type="match status" value="1"/>
</dbReference>
<dbReference type="PANTHER" id="PTHR33695:SF1">
    <property type="entry name" value="LIPOPROTEIN SIGNAL PEPTIDASE"/>
    <property type="match status" value="1"/>
</dbReference>
<evidence type="ECO:0000256" key="2">
    <source>
        <dbReference type="ARBA" id="ARBA00022475"/>
    </source>
</evidence>
<protein>
    <recommendedName>
        <fullName evidence="9">Lipoprotein signal peptidase</fullName>
        <ecNumber evidence="9">3.4.23.36</ecNumber>
    </recommendedName>
    <alternativeName>
        <fullName evidence="9">Prolipoprotein signal peptidase</fullName>
    </alternativeName>
    <alternativeName>
        <fullName evidence="9">Signal peptidase II</fullName>
        <shortName evidence="9">SPase II</shortName>
    </alternativeName>
</protein>
<feature type="transmembrane region" description="Helical" evidence="9">
    <location>
        <begin position="6"/>
        <end position="24"/>
    </location>
</feature>
<evidence type="ECO:0000313" key="12">
    <source>
        <dbReference type="EMBL" id="QAB14729.1"/>
    </source>
</evidence>
<comment type="pathway">
    <text evidence="9">Protein modification; lipoprotein biosynthesis (signal peptide cleavage).</text>
</comment>
<dbReference type="KEGG" id="htr:EPV75_03100"/>
<comment type="function">
    <text evidence="9 10">This protein specifically catalyzes the removal of signal peptides from prolipoproteins.</text>
</comment>
<evidence type="ECO:0000256" key="6">
    <source>
        <dbReference type="ARBA" id="ARBA00022801"/>
    </source>
</evidence>
<dbReference type="PRINTS" id="PR00781">
    <property type="entry name" value="LIPOSIGPTASE"/>
</dbReference>
<dbReference type="RefSeq" id="WP_128384433.1">
    <property type="nucleotide sequence ID" value="NZ_CP035033.1"/>
</dbReference>
<proteinExistence type="inferred from homology"/>
<evidence type="ECO:0000256" key="10">
    <source>
        <dbReference type="RuleBase" id="RU000594"/>
    </source>
</evidence>
<feature type="active site" evidence="9">
    <location>
        <position position="125"/>
    </location>
</feature>
<keyword evidence="3 9" id="KW-0645">Protease</keyword>
<keyword evidence="2 9" id="KW-1003">Cell membrane</keyword>
<keyword evidence="5 9" id="KW-0064">Aspartyl protease</keyword>
<evidence type="ECO:0000256" key="7">
    <source>
        <dbReference type="ARBA" id="ARBA00022989"/>
    </source>
</evidence>
<accession>A0A410H1D2</accession>
<comment type="similarity">
    <text evidence="1 9 11">Belongs to the peptidase A8 family.</text>
</comment>
<comment type="subcellular location">
    <subcellularLocation>
        <location evidence="9">Cell membrane</location>
        <topology evidence="9">Multi-pass membrane protein</topology>
    </subcellularLocation>
</comment>
<dbReference type="EMBL" id="CP035033">
    <property type="protein sequence ID" value="QAB14729.1"/>
    <property type="molecule type" value="Genomic_DNA"/>
</dbReference>
<evidence type="ECO:0000256" key="11">
    <source>
        <dbReference type="RuleBase" id="RU004181"/>
    </source>
</evidence>
<name>A0A410H1D2_9GAMM</name>
<reference evidence="12 13" key="1">
    <citation type="journal article" date="2018" name="Environ. Microbiol.">
        <title>Genomes of ubiquitous marine and hypersaline Hydrogenovibrio, Thiomicrorhabdus and Thiomicrospira spp. encode a diversity of mechanisms to sustain chemolithoautotrophy in heterogeneous environments.</title>
        <authorList>
            <person name="Scott K.M."/>
            <person name="Williams J."/>
            <person name="Porter C.M.B."/>
            <person name="Russel S."/>
            <person name="Harmer T.L."/>
            <person name="Paul J.H."/>
            <person name="Antonen K.M."/>
            <person name="Bridges M.K."/>
            <person name="Camper G.J."/>
            <person name="Campla C.K."/>
            <person name="Casella L.G."/>
            <person name="Chase E."/>
            <person name="Conrad J.W."/>
            <person name="Cruz M.C."/>
            <person name="Dunlap D.S."/>
            <person name="Duran L."/>
            <person name="Fahsbender E.M."/>
            <person name="Goldsmith D.B."/>
            <person name="Keeley R.F."/>
            <person name="Kondoff M.R."/>
            <person name="Kussy B.I."/>
            <person name="Lane M.K."/>
            <person name="Lawler S."/>
            <person name="Leigh B.A."/>
            <person name="Lewis C."/>
            <person name="Lostal L.M."/>
            <person name="Marking D."/>
            <person name="Mancera P.A."/>
            <person name="McClenthan E.C."/>
            <person name="McIntyre E.A."/>
            <person name="Mine J.A."/>
            <person name="Modi S."/>
            <person name="Moore B.D."/>
            <person name="Morgan W.A."/>
            <person name="Nelson K.M."/>
            <person name="Nguyen K.N."/>
            <person name="Ogburn N."/>
            <person name="Parrino D.G."/>
            <person name="Pedapudi A.D."/>
            <person name="Pelham R.P."/>
            <person name="Preece A.M."/>
            <person name="Rampersad E.A."/>
            <person name="Richardson J.C."/>
            <person name="Rodgers C.M."/>
            <person name="Schaffer B.L."/>
            <person name="Sheridan N.E."/>
            <person name="Solone M.R."/>
            <person name="Staley Z.R."/>
            <person name="Tabuchi M."/>
            <person name="Waide R.J."/>
            <person name="Wanjugi P.W."/>
            <person name="Young S."/>
            <person name="Clum A."/>
            <person name="Daum C."/>
            <person name="Huntemann M."/>
            <person name="Ivanova N."/>
            <person name="Kyrpides N."/>
            <person name="Mikhailova N."/>
            <person name="Palaniappan K."/>
            <person name="Pillay M."/>
            <person name="Reddy T.B.K."/>
            <person name="Shapiro N."/>
            <person name="Stamatis D."/>
            <person name="Varghese N."/>
            <person name="Woyke T."/>
            <person name="Boden R."/>
            <person name="Freyermuth S.K."/>
            <person name="Kerfeld C.A."/>
        </authorList>
    </citation>
    <scope>NUCLEOTIDE SEQUENCE [LARGE SCALE GENOMIC DNA]</scope>
    <source>
        <strain evidence="12 13">JR-2</strain>
    </source>
</reference>
<feature type="active site" evidence="9">
    <location>
        <position position="143"/>
    </location>
</feature>
<keyword evidence="7 9" id="KW-1133">Transmembrane helix</keyword>
<sequence length="174" mass="19379">MTHSTSLSQTALKTLWLAVVLLVLDQLTKYWANTGLILGEPVAILPHLNFTLVYNYGAAFSFLADMGGWQRWLFTGLALGVSGALLFWLSKLPKVWSAETVGINLILSGAIGNVIDRILFGRVTDFVDFYIGSWHYATFNVADMAINIGAGLLILSEFWLKPRREKRAVQRDES</sequence>
<feature type="transmembrane region" description="Helical" evidence="9">
    <location>
        <begin position="101"/>
        <end position="120"/>
    </location>
</feature>
<dbReference type="GO" id="GO:0004190">
    <property type="term" value="F:aspartic-type endopeptidase activity"/>
    <property type="evidence" value="ECO:0007669"/>
    <property type="project" value="UniProtKB-UniRule"/>
</dbReference>
<evidence type="ECO:0000313" key="13">
    <source>
        <dbReference type="Proteomes" id="UP000285478"/>
    </source>
</evidence>
<dbReference type="EC" id="3.4.23.36" evidence="9"/>
<keyword evidence="6 9" id="KW-0378">Hydrolase</keyword>
<dbReference type="Proteomes" id="UP000285478">
    <property type="component" value="Chromosome"/>
</dbReference>
<comment type="catalytic activity">
    <reaction evidence="9 10">
        <text>Release of signal peptides from bacterial membrane prolipoproteins. Hydrolyzes -Xaa-Yaa-Zaa-|-(S,diacylglyceryl)Cys-, in which Xaa is hydrophobic (preferably Leu), and Yaa (Ala or Ser) and Zaa (Gly or Ala) have small, neutral side chains.</text>
        <dbReference type="EC" id="3.4.23.36"/>
    </reaction>
</comment>
<evidence type="ECO:0000256" key="9">
    <source>
        <dbReference type="HAMAP-Rule" id="MF_00161"/>
    </source>
</evidence>
<dbReference type="Pfam" id="PF01252">
    <property type="entry name" value="Peptidase_A8"/>
    <property type="match status" value="1"/>
</dbReference>
<evidence type="ECO:0000256" key="8">
    <source>
        <dbReference type="ARBA" id="ARBA00023136"/>
    </source>
</evidence>
<organism evidence="12 13">
    <name type="scientific">Hydrogenovibrio thermophilus</name>
    <dbReference type="NCBI Taxonomy" id="265883"/>
    <lineage>
        <taxon>Bacteria</taxon>
        <taxon>Pseudomonadati</taxon>
        <taxon>Pseudomonadota</taxon>
        <taxon>Gammaproteobacteria</taxon>
        <taxon>Thiotrichales</taxon>
        <taxon>Piscirickettsiaceae</taxon>
        <taxon>Hydrogenovibrio</taxon>
    </lineage>
</organism>
<dbReference type="InterPro" id="IPR001872">
    <property type="entry name" value="Peptidase_A8"/>
</dbReference>
<dbReference type="UniPathway" id="UPA00665"/>
<feature type="transmembrane region" description="Helical" evidence="9">
    <location>
        <begin position="69"/>
        <end position="89"/>
    </location>
</feature>
<dbReference type="AlphaFoldDB" id="A0A410H1D2"/>
<evidence type="ECO:0000256" key="1">
    <source>
        <dbReference type="ARBA" id="ARBA00006139"/>
    </source>
</evidence>
<keyword evidence="8 9" id="KW-0472">Membrane</keyword>
<evidence type="ECO:0000256" key="4">
    <source>
        <dbReference type="ARBA" id="ARBA00022692"/>
    </source>
</evidence>
<feature type="transmembrane region" description="Helical" evidence="9">
    <location>
        <begin position="140"/>
        <end position="160"/>
    </location>
</feature>
<keyword evidence="4 9" id="KW-0812">Transmembrane</keyword>
<keyword evidence="12" id="KW-0449">Lipoprotein</keyword>
<dbReference type="GO" id="GO:0005886">
    <property type="term" value="C:plasma membrane"/>
    <property type="evidence" value="ECO:0007669"/>
    <property type="project" value="UniProtKB-SubCell"/>
</dbReference>
<dbReference type="PANTHER" id="PTHR33695">
    <property type="entry name" value="LIPOPROTEIN SIGNAL PEPTIDASE"/>
    <property type="match status" value="1"/>
</dbReference>
<evidence type="ECO:0000256" key="3">
    <source>
        <dbReference type="ARBA" id="ARBA00022670"/>
    </source>
</evidence>
<dbReference type="GO" id="GO:0006508">
    <property type="term" value="P:proteolysis"/>
    <property type="evidence" value="ECO:0007669"/>
    <property type="project" value="UniProtKB-KW"/>
</dbReference>
<gene>
    <name evidence="9" type="primary">lspA</name>
    <name evidence="12" type="ORF">EPV75_03100</name>
</gene>